<accession>A0A9W5Y784</accession>
<sequence length="104" mass="12191">MKTMNEEMNPYRMTDETRKKVRQAHLGKGEGKSYKKYYGKHEHRVVAEKKIGRKLRDGEVVHHMDGNKLNNSPDNLKVFRSQVEHATWHSIFDNCVEVGEVVRP</sequence>
<evidence type="ECO:0000313" key="4">
    <source>
        <dbReference type="Proteomes" id="UP001144256"/>
    </source>
</evidence>
<dbReference type="EMBL" id="BRLB01000001">
    <property type="protein sequence ID" value="GKX27862.1"/>
    <property type="molecule type" value="Genomic_DNA"/>
</dbReference>
<feature type="domain" description="HNH nuclease" evidence="2">
    <location>
        <begin position="43"/>
        <end position="79"/>
    </location>
</feature>
<evidence type="ECO:0000259" key="2">
    <source>
        <dbReference type="Pfam" id="PF13392"/>
    </source>
</evidence>
<proteinExistence type="predicted"/>
<organism evidence="3 4">
    <name type="scientific">Vallitalea longa</name>
    <dbReference type="NCBI Taxonomy" id="2936439"/>
    <lineage>
        <taxon>Bacteria</taxon>
        <taxon>Bacillati</taxon>
        <taxon>Bacillota</taxon>
        <taxon>Clostridia</taxon>
        <taxon>Lachnospirales</taxon>
        <taxon>Vallitaleaceae</taxon>
        <taxon>Vallitalea</taxon>
    </lineage>
</organism>
<reference evidence="3" key="1">
    <citation type="submission" date="2022-06" db="EMBL/GenBank/DDBJ databases">
        <title>Vallitalea longa sp. nov., an anaerobic bacterium isolated from marine sediment.</title>
        <authorList>
            <person name="Hirano S."/>
            <person name="Terahara T."/>
            <person name="Mori K."/>
            <person name="Hamada M."/>
            <person name="Matsumoto R."/>
            <person name="Kobayashi T."/>
        </authorList>
    </citation>
    <scope>NUCLEOTIDE SEQUENCE</scope>
    <source>
        <strain evidence="3">SH18-1</strain>
    </source>
</reference>
<keyword evidence="4" id="KW-1185">Reference proteome</keyword>
<dbReference type="Gene3D" id="3.90.75.20">
    <property type="match status" value="1"/>
</dbReference>
<evidence type="ECO:0000313" key="3">
    <source>
        <dbReference type="EMBL" id="GKX27862.1"/>
    </source>
</evidence>
<protein>
    <recommendedName>
        <fullName evidence="2">HNH nuclease domain-containing protein</fullName>
    </recommendedName>
</protein>
<gene>
    <name evidence="3" type="ORF">SH1V18_03420</name>
</gene>
<dbReference type="InterPro" id="IPR044925">
    <property type="entry name" value="His-Me_finger_sf"/>
</dbReference>
<dbReference type="Pfam" id="PF13392">
    <property type="entry name" value="HNH_3"/>
    <property type="match status" value="1"/>
</dbReference>
<comment type="caution">
    <text evidence="3">The sequence shown here is derived from an EMBL/GenBank/DDBJ whole genome shotgun (WGS) entry which is preliminary data.</text>
</comment>
<dbReference type="Proteomes" id="UP001144256">
    <property type="component" value="Unassembled WGS sequence"/>
</dbReference>
<dbReference type="InterPro" id="IPR003615">
    <property type="entry name" value="HNH_nuc"/>
</dbReference>
<dbReference type="SUPFAM" id="SSF54060">
    <property type="entry name" value="His-Me finger endonucleases"/>
    <property type="match status" value="1"/>
</dbReference>
<feature type="region of interest" description="Disordered" evidence="1">
    <location>
        <begin position="1"/>
        <end position="33"/>
    </location>
</feature>
<dbReference type="RefSeq" id="WP_281811587.1">
    <property type="nucleotide sequence ID" value="NZ_BRLB01000001.1"/>
</dbReference>
<evidence type="ECO:0000256" key="1">
    <source>
        <dbReference type="SAM" id="MobiDB-lite"/>
    </source>
</evidence>
<name>A0A9W5Y784_9FIRM</name>
<dbReference type="AlphaFoldDB" id="A0A9W5Y784"/>